<dbReference type="InterPro" id="IPR003409">
    <property type="entry name" value="MORN"/>
</dbReference>
<keyword evidence="6 7" id="KW-0067">ATP-binding</keyword>
<dbReference type="GO" id="GO:0005524">
    <property type="term" value="F:ATP binding"/>
    <property type="evidence" value="ECO:0007669"/>
    <property type="project" value="UniProtKB-UniRule"/>
</dbReference>
<dbReference type="AlphaFoldDB" id="A0A8J8NVG2"/>
<dbReference type="EMBL" id="RRYP01006723">
    <property type="protein sequence ID" value="TNV80995.1"/>
    <property type="molecule type" value="Genomic_DNA"/>
</dbReference>
<comment type="caution">
    <text evidence="9">The sequence shown here is derived from an EMBL/GenBank/DDBJ whole genome shotgun (WGS) entry which is preliminary data.</text>
</comment>
<evidence type="ECO:0000259" key="8">
    <source>
        <dbReference type="PROSITE" id="PS50011"/>
    </source>
</evidence>
<comment type="similarity">
    <text evidence="1">Belongs to the protein kinase superfamily. NEK Ser/Thr protein kinase family. NIMA subfamily.</text>
</comment>
<keyword evidence="2" id="KW-0808">Transferase</keyword>
<dbReference type="InterPro" id="IPR008271">
    <property type="entry name" value="Ser/Thr_kinase_AS"/>
</dbReference>
<accession>A0A8J8NVG2</accession>
<dbReference type="Pfam" id="PF00069">
    <property type="entry name" value="Pkinase"/>
    <property type="match status" value="1"/>
</dbReference>
<dbReference type="OrthoDB" id="345735at2759"/>
<keyword evidence="10" id="KW-1185">Reference proteome</keyword>
<dbReference type="SMART" id="SM00698">
    <property type="entry name" value="MORN"/>
    <property type="match status" value="2"/>
</dbReference>
<dbReference type="Gene3D" id="2.20.110.10">
    <property type="entry name" value="Histone H3 K4-specific methyltransferase SET7/9 N-terminal domain"/>
    <property type="match status" value="1"/>
</dbReference>
<keyword evidence="5" id="KW-0418">Kinase</keyword>
<name>A0A8J8NVG2_HALGN</name>
<reference evidence="9" key="1">
    <citation type="submission" date="2019-06" db="EMBL/GenBank/DDBJ databases">
        <authorList>
            <person name="Zheng W."/>
        </authorList>
    </citation>
    <scope>NUCLEOTIDE SEQUENCE</scope>
    <source>
        <strain evidence="9">QDHG01</strain>
    </source>
</reference>
<dbReference type="InterPro" id="IPR050660">
    <property type="entry name" value="NEK_Ser/Thr_kinase"/>
</dbReference>
<evidence type="ECO:0000313" key="9">
    <source>
        <dbReference type="EMBL" id="TNV80995.1"/>
    </source>
</evidence>
<dbReference type="PANTHER" id="PTHR43671:SF106">
    <property type="entry name" value="NIMA-LIKE KINASE"/>
    <property type="match status" value="1"/>
</dbReference>
<dbReference type="SUPFAM" id="SSF56112">
    <property type="entry name" value="Protein kinase-like (PK-like)"/>
    <property type="match status" value="1"/>
</dbReference>
<keyword evidence="4 7" id="KW-0547">Nucleotide-binding</keyword>
<organism evidence="9 10">
    <name type="scientific">Halteria grandinella</name>
    <dbReference type="NCBI Taxonomy" id="5974"/>
    <lineage>
        <taxon>Eukaryota</taxon>
        <taxon>Sar</taxon>
        <taxon>Alveolata</taxon>
        <taxon>Ciliophora</taxon>
        <taxon>Intramacronucleata</taxon>
        <taxon>Spirotrichea</taxon>
        <taxon>Stichotrichia</taxon>
        <taxon>Sporadotrichida</taxon>
        <taxon>Halteriidae</taxon>
        <taxon>Halteria</taxon>
    </lineage>
</organism>
<keyword evidence="3" id="KW-0677">Repeat</keyword>
<dbReference type="InterPro" id="IPR011009">
    <property type="entry name" value="Kinase-like_dom_sf"/>
</dbReference>
<feature type="domain" description="Protein kinase" evidence="8">
    <location>
        <begin position="10"/>
        <end position="281"/>
    </location>
</feature>
<evidence type="ECO:0000256" key="2">
    <source>
        <dbReference type="ARBA" id="ARBA00022679"/>
    </source>
</evidence>
<sequence length="613" mass="71265">MDGKKLINKYEILKTLGMGKNGKIYLVRHIETQIKYAMKKQKHKIDTLQLTIPELSEELMFYSEVQHPFLIKCVDSFIDPKNINQYCLILEYAEGNDLQKYLMNSNIPPDEDTCMKWFTQILLGLAYLHCNSFIHCDLKLSNICLKKCYGQVVAKISDFGSMVQKVRKTKRVPLQLGTFIYYSPERFQYPENEKSDVWALGCLLYELLSGGAKTLFNFANCTTYEQIKQKIVQGENEINGLPSHISAEAKILIMYMTIKDPMKRISIREIITTSIVNHQLQQIVNDPEFQNVSHIFQNQYLEINIYKPTKLREFMEKKYNSAFQLLKIAQASYANEQFKLEQLNYDGDGNYIIDDEEAIEDAVNNEEYLRNPFGLNLPPIFKERKLTYIKNALEKFSPDVYAFWRDIADGWFNPEEHPMEAKVFSFSKVVFNDEMNDEHSRSVTYYQIDESGQGRGYGIQVIANCYREEIFEGWLIDDKAIKGRRIRKCWKTGVVKMYTGDYFNDKRHGQGDIVTSEGAMMKGTFKHGLVDGYAFQYSKEKQEAYEGEFANGMRHGVGILKMPNGKTIEARYVNGLREGSIKVTDEEHEDLKYIVTRQNDGYLVIKEMLIKKK</sequence>
<dbReference type="PROSITE" id="PS00108">
    <property type="entry name" value="PROTEIN_KINASE_ST"/>
    <property type="match status" value="1"/>
</dbReference>
<evidence type="ECO:0000256" key="1">
    <source>
        <dbReference type="ARBA" id="ARBA00010886"/>
    </source>
</evidence>
<evidence type="ECO:0000256" key="5">
    <source>
        <dbReference type="ARBA" id="ARBA00022777"/>
    </source>
</evidence>
<dbReference type="SUPFAM" id="SSF82185">
    <property type="entry name" value="Histone H3 K4-specific methyltransferase SET7/9 N-terminal domain"/>
    <property type="match status" value="1"/>
</dbReference>
<evidence type="ECO:0000256" key="6">
    <source>
        <dbReference type="ARBA" id="ARBA00022840"/>
    </source>
</evidence>
<dbReference type="PANTHER" id="PTHR43671">
    <property type="entry name" value="SERINE/THREONINE-PROTEIN KINASE NEK"/>
    <property type="match status" value="1"/>
</dbReference>
<dbReference type="InterPro" id="IPR017441">
    <property type="entry name" value="Protein_kinase_ATP_BS"/>
</dbReference>
<evidence type="ECO:0000256" key="3">
    <source>
        <dbReference type="ARBA" id="ARBA00022737"/>
    </source>
</evidence>
<gene>
    <name evidence="9" type="ORF">FGO68_gene2590</name>
</gene>
<dbReference type="Gene3D" id="1.10.510.10">
    <property type="entry name" value="Transferase(Phosphotransferase) domain 1"/>
    <property type="match status" value="1"/>
</dbReference>
<dbReference type="PROSITE" id="PS00107">
    <property type="entry name" value="PROTEIN_KINASE_ATP"/>
    <property type="match status" value="1"/>
</dbReference>
<protein>
    <recommendedName>
        <fullName evidence="8">Protein kinase domain-containing protein</fullName>
    </recommendedName>
</protein>
<evidence type="ECO:0000256" key="7">
    <source>
        <dbReference type="PROSITE-ProRule" id="PRU10141"/>
    </source>
</evidence>
<evidence type="ECO:0000256" key="4">
    <source>
        <dbReference type="ARBA" id="ARBA00022741"/>
    </source>
</evidence>
<dbReference type="Pfam" id="PF02493">
    <property type="entry name" value="MORN"/>
    <property type="match status" value="2"/>
</dbReference>
<dbReference type="PROSITE" id="PS50011">
    <property type="entry name" value="PROTEIN_KINASE_DOM"/>
    <property type="match status" value="1"/>
</dbReference>
<feature type="binding site" evidence="7">
    <location>
        <position position="39"/>
    </location>
    <ligand>
        <name>ATP</name>
        <dbReference type="ChEBI" id="CHEBI:30616"/>
    </ligand>
</feature>
<dbReference type="InterPro" id="IPR000719">
    <property type="entry name" value="Prot_kinase_dom"/>
</dbReference>
<dbReference type="SMART" id="SM00220">
    <property type="entry name" value="S_TKc"/>
    <property type="match status" value="1"/>
</dbReference>
<dbReference type="Proteomes" id="UP000785679">
    <property type="component" value="Unassembled WGS sequence"/>
</dbReference>
<evidence type="ECO:0000313" key="10">
    <source>
        <dbReference type="Proteomes" id="UP000785679"/>
    </source>
</evidence>
<dbReference type="GO" id="GO:0004674">
    <property type="term" value="F:protein serine/threonine kinase activity"/>
    <property type="evidence" value="ECO:0007669"/>
    <property type="project" value="TreeGrafter"/>
</dbReference>
<proteinExistence type="inferred from homology"/>